<keyword evidence="2" id="KW-1185">Reference proteome</keyword>
<comment type="caution">
    <text evidence="1">The sequence shown here is derived from an EMBL/GenBank/DDBJ whole genome shotgun (WGS) entry which is preliminary data.</text>
</comment>
<dbReference type="EMBL" id="AVOT02009725">
    <property type="protein sequence ID" value="MBW0488694.1"/>
    <property type="molecule type" value="Genomic_DNA"/>
</dbReference>
<protein>
    <submittedName>
        <fullName evidence="1">Uncharacterized protein</fullName>
    </submittedName>
</protein>
<dbReference type="Proteomes" id="UP000765509">
    <property type="component" value="Unassembled WGS sequence"/>
</dbReference>
<evidence type="ECO:0000313" key="2">
    <source>
        <dbReference type="Proteomes" id="UP000765509"/>
    </source>
</evidence>
<reference evidence="1" key="1">
    <citation type="submission" date="2021-03" db="EMBL/GenBank/DDBJ databases">
        <title>Draft genome sequence of rust myrtle Austropuccinia psidii MF-1, a brazilian biotype.</title>
        <authorList>
            <person name="Quecine M.C."/>
            <person name="Pachon D.M.R."/>
            <person name="Bonatelli M.L."/>
            <person name="Correr F.H."/>
            <person name="Franceschini L.M."/>
            <person name="Leite T.F."/>
            <person name="Margarido G.R.A."/>
            <person name="Almeida C.A."/>
            <person name="Ferrarezi J.A."/>
            <person name="Labate C.A."/>
        </authorList>
    </citation>
    <scope>NUCLEOTIDE SEQUENCE</scope>
    <source>
        <strain evidence="1">MF-1</strain>
    </source>
</reference>
<gene>
    <name evidence="1" type="ORF">O181_028409</name>
</gene>
<organism evidence="1 2">
    <name type="scientific">Austropuccinia psidii MF-1</name>
    <dbReference type="NCBI Taxonomy" id="1389203"/>
    <lineage>
        <taxon>Eukaryota</taxon>
        <taxon>Fungi</taxon>
        <taxon>Dikarya</taxon>
        <taxon>Basidiomycota</taxon>
        <taxon>Pucciniomycotina</taxon>
        <taxon>Pucciniomycetes</taxon>
        <taxon>Pucciniales</taxon>
        <taxon>Sphaerophragmiaceae</taxon>
        <taxon>Austropuccinia</taxon>
    </lineage>
</organism>
<dbReference type="AlphaFoldDB" id="A0A9Q3H3J9"/>
<accession>A0A9Q3H3J9</accession>
<evidence type="ECO:0000313" key="1">
    <source>
        <dbReference type="EMBL" id="MBW0488694.1"/>
    </source>
</evidence>
<name>A0A9Q3H3J9_9BASI</name>
<proteinExistence type="predicted"/>
<sequence>MLWFIKQKDRLIALHPDMSEAMVHKRILTKFGGDLEHAIRSRCIDSFSTKYLINVIEDIITRKKIGRNCDKTPIESKTISKPILRERPNKPKDMAPLQSHEFGSNAHLANMFPKQTRINKI</sequence>